<evidence type="ECO:0000256" key="2">
    <source>
        <dbReference type="HAMAP-Rule" id="MF_00048"/>
    </source>
</evidence>
<comment type="caution">
    <text evidence="3">The sequence shown here is derived from an EMBL/GenBank/DDBJ whole genome shotgun (WGS) entry which is preliminary data.</text>
</comment>
<dbReference type="SUPFAM" id="SSF52980">
    <property type="entry name" value="Restriction endonuclease-like"/>
    <property type="match status" value="1"/>
</dbReference>
<keyword evidence="3" id="KW-0255">Endonuclease</keyword>
<dbReference type="Gene3D" id="3.40.1350.10">
    <property type="match status" value="1"/>
</dbReference>
<dbReference type="PANTHER" id="PTHR34039">
    <property type="entry name" value="UPF0102 PROTEIN YRAN"/>
    <property type="match status" value="1"/>
</dbReference>
<proteinExistence type="inferred from homology"/>
<dbReference type="PANTHER" id="PTHR34039:SF1">
    <property type="entry name" value="UPF0102 PROTEIN YRAN"/>
    <property type="match status" value="1"/>
</dbReference>
<dbReference type="HAMAP" id="MF_00048">
    <property type="entry name" value="UPF0102"/>
    <property type="match status" value="1"/>
</dbReference>
<dbReference type="GO" id="GO:0004519">
    <property type="term" value="F:endonuclease activity"/>
    <property type="evidence" value="ECO:0007669"/>
    <property type="project" value="UniProtKB-KW"/>
</dbReference>
<accession>A0A413VV70</accession>
<evidence type="ECO:0000313" key="4">
    <source>
        <dbReference type="Proteomes" id="UP000284379"/>
    </source>
</evidence>
<comment type="similarity">
    <text evidence="1 2">Belongs to the UPF0102 family.</text>
</comment>
<evidence type="ECO:0000313" key="3">
    <source>
        <dbReference type="EMBL" id="RHB37536.1"/>
    </source>
</evidence>
<keyword evidence="3" id="KW-0378">Hydrolase</keyword>
<dbReference type="InterPro" id="IPR011335">
    <property type="entry name" value="Restrct_endonuc-II-like"/>
</dbReference>
<gene>
    <name evidence="3" type="ORF">DW888_02875</name>
</gene>
<name>A0A413VV70_9BACE</name>
<dbReference type="Pfam" id="PF02021">
    <property type="entry name" value="UPF0102"/>
    <property type="match status" value="1"/>
</dbReference>
<dbReference type="CDD" id="cd20736">
    <property type="entry name" value="PoNe_Nuclease"/>
    <property type="match status" value="1"/>
</dbReference>
<reference evidence="3 4" key="1">
    <citation type="submission" date="2018-08" db="EMBL/GenBank/DDBJ databases">
        <title>A genome reference for cultivated species of the human gut microbiota.</title>
        <authorList>
            <person name="Zou Y."/>
            <person name="Xue W."/>
            <person name="Luo G."/>
        </authorList>
    </citation>
    <scope>NUCLEOTIDE SEQUENCE [LARGE SCALE GENOMIC DNA]</scope>
    <source>
        <strain evidence="3 4">AM40-30BH</strain>
    </source>
</reference>
<dbReference type="RefSeq" id="WP_002559233.1">
    <property type="nucleotide sequence ID" value="NZ_CABJFV010000002.1"/>
</dbReference>
<evidence type="ECO:0000256" key="1">
    <source>
        <dbReference type="ARBA" id="ARBA00006738"/>
    </source>
</evidence>
<sequence>MASHNELGKAGEDAAVAYLEKNEYVIRHRNWRKGHLELDIVAAKDNELIVVEVKTRSDATIMQPEDAVTVQKIRHTVKAADTYIRTFQLDVPVRFDIITAVGKAGDFKIEHIKEAFYPPLF</sequence>
<dbReference type="InterPro" id="IPR011856">
    <property type="entry name" value="tRNA_endonuc-like_dom_sf"/>
</dbReference>
<protein>
    <recommendedName>
        <fullName evidence="2">UPF0102 protein DW888_02875</fullName>
    </recommendedName>
</protein>
<dbReference type="EMBL" id="QSGO01000002">
    <property type="protein sequence ID" value="RHB37536.1"/>
    <property type="molecule type" value="Genomic_DNA"/>
</dbReference>
<organism evidence="3 4">
    <name type="scientific">Bacteroides nordii</name>
    <dbReference type="NCBI Taxonomy" id="291645"/>
    <lineage>
        <taxon>Bacteria</taxon>
        <taxon>Pseudomonadati</taxon>
        <taxon>Bacteroidota</taxon>
        <taxon>Bacteroidia</taxon>
        <taxon>Bacteroidales</taxon>
        <taxon>Bacteroidaceae</taxon>
        <taxon>Bacteroides</taxon>
    </lineage>
</organism>
<dbReference type="Proteomes" id="UP000284379">
    <property type="component" value="Unassembled WGS sequence"/>
</dbReference>
<dbReference type="AlphaFoldDB" id="A0A413VV70"/>
<dbReference type="GO" id="GO:0003676">
    <property type="term" value="F:nucleic acid binding"/>
    <property type="evidence" value="ECO:0007669"/>
    <property type="project" value="InterPro"/>
</dbReference>
<keyword evidence="3" id="KW-0540">Nuclease</keyword>
<dbReference type="InterPro" id="IPR003509">
    <property type="entry name" value="UPF0102_YraN-like"/>
</dbReference>